<proteinExistence type="predicted"/>
<dbReference type="STRING" id="1618387.UW44_C0005G0098"/>
<accession>A0A0G1HY39</accession>
<evidence type="ECO:0000313" key="2">
    <source>
        <dbReference type="Proteomes" id="UP000034006"/>
    </source>
</evidence>
<organism evidence="1 2">
    <name type="scientific">Candidatus Collierbacteria bacterium GW2011_GWB2_44_22</name>
    <dbReference type="NCBI Taxonomy" id="1618387"/>
    <lineage>
        <taxon>Bacteria</taxon>
        <taxon>Candidatus Collieribacteriota</taxon>
    </lineage>
</organism>
<protein>
    <submittedName>
        <fullName evidence="1">Uncharacterized protein</fullName>
    </submittedName>
</protein>
<reference evidence="1 2" key="1">
    <citation type="journal article" date="2015" name="Nature">
        <title>rRNA introns, odd ribosomes, and small enigmatic genomes across a large radiation of phyla.</title>
        <authorList>
            <person name="Brown C.T."/>
            <person name="Hug L.A."/>
            <person name="Thomas B.C."/>
            <person name="Sharon I."/>
            <person name="Castelle C.J."/>
            <person name="Singh A."/>
            <person name="Wilkins M.J."/>
            <person name="Williams K.H."/>
            <person name="Banfield J.F."/>
        </authorList>
    </citation>
    <scope>NUCLEOTIDE SEQUENCE [LARGE SCALE GENOMIC DNA]</scope>
</reference>
<name>A0A0G1HY39_9BACT</name>
<gene>
    <name evidence="1" type="ORF">UW44_C0005G0098</name>
</gene>
<dbReference type="EMBL" id="LCIH01000005">
    <property type="protein sequence ID" value="KKT52056.1"/>
    <property type="molecule type" value="Genomic_DNA"/>
</dbReference>
<evidence type="ECO:0000313" key="1">
    <source>
        <dbReference type="EMBL" id="KKT52056.1"/>
    </source>
</evidence>
<dbReference type="AlphaFoldDB" id="A0A0G1HY39"/>
<dbReference type="Proteomes" id="UP000034006">
    <property type="component" value="Unassembled WGS sequence"/>
</dbReference>
<sequence length="244" mass="27445">MAQILSILILVTFASCAPARITEVQNIKNSYVCPLDYDQIIWNLNLKEEDVSDKEIREYYEAFCHMDLTATLTKAGLADIDELLDAQEAYLKSYDLVIPKSTSPGFNSFDKMPNRDILLLWVSAIAMAQQVPDQITLVKTESHCDGDEKTPPCTLWREYEYVASNGSHIFISTLELGDGTIVGVFVIQAFDTSYVARNCDTSVINNPEGIYGCPLTWSTLHFKDGHYVNLYENGLVMLDSSRYP</sequence>
<comment type="caution">
    <text evidence="1">The sequence shown here is derived from an EMBL/GenBank/DDBJ whole genome shotgun (WGS) entry which is preliminary data.</text>
</comment>